<dbReference type="Proteomes" id="UP000033876">
    <property type="component" value="Unassembled WGS sequence"/>
</dbReference>
<proteinExistence type="predicted"/>
<evidence type="ECO:0000313" key="1">
    <source>
        <dbReference type="EMBL" id="KKQ35114.1"/>
    </source>
</evidence>
<protein>
    <submittedName>
        <fullName evidence="1">Uncharacterized protein</fullName>
    </submittedName>
</protein>
<organism evidence="1 2">
    <name type="scientific">Candidatus Nomurabacteria bacterium GW2011_GWB1_37_5</name>
    <dbReference type="NCBI Taxonomy" id="1618742"/>
    <lineage>
        <taxon>Bacteria</taxon>
        <taxon>Candidatus Nomuraibacteriota</taxon>
    </lineage>
</organism>
<comment type="caution">
    <text evidence="1">The sequence shown here is derived from an EMBL/GenBank/DDBJ whole genome shotgun (WGS) entry which is preliminary data.</text>
</comment>
<dbReference type="EMBL" id="LBTF01000025">
    <property type="protein sequence ID" value="KKQ35114.1"/>
    <property type="molecule type" value="Genomic_DNA"/>
</dbReference>
<sequence length="77" mass="8955">METKPFHETIVRAAKTCCGSQFASIKLQTLIYLVMQTKITENHDQILEAFRPMEDINFQLFCSLEDKLQSEKEQMGK</sequence>
<accession>A0A0G0JEE5</accession>
<dbReference type="AlphaFoldDB" id="A0A0G0JEE5"/>
<name>A0A0G0JEE5_9BACT</name>
<gene>
    <name evidence="1" type="ORF">US50_C0025G0008</name>
</gene>
<reference evidence="1 2" key="1">
    <citation type="journal article" date="2015" name="Nature">
        <title>rRNA introns, odd ribosomes, and small enigmatic genomes across a large radiation of phyla.</title>
        <authorList>
            <person name="Brown C.T."/>
            <person name="Hug L.A."/>
            <person name="Thomas B.C."/>
            <person name="Sharon I."/>
            <person name="Castelle C.J."/>
            <person name="Singh A."/>
            <person name="Wilkins M.J."/>
            <person name="Williams K.H."/>
            <person name="Banfield J.F."/>
        </authorList>
    </citation>
    <scope>NUCLEOTIDE SEQUENCE [LARGE SCALE GENOMIC DNA]</scope>
</reference>
<evidence type="ECO:0000313" key="2">
    <source>
        <dbReference type="Proteomes" id="UP000033876"/>
    </source>
</evidence>